<feature type="domain" description="Methyltransferase" evidence="1">
    <location>
        <begin position="72"/>
        <end position="154"/>
    </location>
</feature>
<keyword evidence="3" id="KW-1185">Reference proteome</keyword>
<evidence type="ECO:0000259" key="1">
    <source>
        <dbReference type="Pfam" id="PF13649"/>
    </source>
</evidence>
<dbReference type="InterPro" id="IPR029063">
    <property type="entry name" value="SAM-dependent_MTases_sf"/>
</dbReference>
<dbReference type="AlphaFoldDB" id="A0A8J3ULT3"/>
<dbReference type="InterPro" id="IPR041698">
    <property type="entry name" value="Methyltransf_25"/>
</dbReference>
<comment type="caution">
    <text evidence="2">The sequence shown here is derived from an EMBL/GenBank/DDBJ whole genome shotgun (WGS) entry which is preliminary data.</text>
</comment>
<sequence length="208" mass="23881">MATMKQLTRKVEVARRHGAGSVSKALTLRALRFPLWLVYRPEKWHLRGFHTTNYKKMAVALAHEVPAPLNVVVDVGCGLGEILNRVDAPRRIGLDVEPGVISWARLLQRFTRSDVEFRAGSFESLTPADPEVIDLVIALGWFHYMADEWIEDRMRTLLATRRVRYVMVDEFPAQAGRIEGIFDDFGEPVRRCHDWQDGKTLFLYRCDG</sequence>
<dbReference type="Proteomes" id="UP000644610">
    <property type="component" value="Unassembled WGS sequence"/>
</dbReference>
<gene>
    <name evidence="2" type="ORF">Psi02_25310</name>
</gene>
<organism evidence="2 3">
    <name type="scientific">Planotetraspora silvatica</name>
    <dbReference type="NCBI Taxonomy" id="234614"/>
    <lineage>
        <taxon>Bacteria</taxon>
        <taxon>Bacillati</taxon>
        <taxon>Actinomycetota</taxon>
        <taxon>Actinomycetes</taxon>
        <taxon>Streptosporangiales</taxon>
        <taxon>Streptosporangiaceae</taxon>
        <taxon>Planotetraspora</taxon>
    </lineage>
</organism>
<dbReference type="Pfam" id="PF13649">
    <property type="entry name" value="Methyltransf_25"/>
    <property type="match status" value="1"/>
</dbReference>
<name>A0A8J3ULT3_9ACTN</name>
<accession>A0A8J3ULT3</accession>
<dbReference type="CDD" id="cd02440">
    <property type="entry name" value="AdoMet_MTases"/>
    <property type="match status" value="1"/>
</dbReference>
<evidence type="ECO:0000313" key="3">
    <source>
        <dbReference type="Proteomes" id="UP000644610"/>
    </source>
</evidence>
<evidence type="ECO:0000313" key="2">
    <source>
        <dbReference type="EMBL" id="GII46107.1"/>
    </source>
</evidence>
<proteinExistence type="predicted"/>
<reference evidence="2" key="1">
    <citation type="submission" date="2021-01" db="EMBL/GenBank/DDBJ databases">
        <title>Whole genome shotgun sequence of Planotetraspora silvatica NBRC 100141.</title>
        <authorList>
            <person name="Komaki H."/>
            <person name="Tamura T."/>
        </authorList>
    </citation>
    <scope>NUCLEOTIDE SEQUENCE</scope>
    <source>
        <strain evidence="2">NBRC 100141</strain>
    </source>
</reference>
<dbReference type="EMBL" id="BOOQ01000015">
    <property type="protein sequence ID" value="GII46107.1"/>
    <property type="molecule type" value="Genomic_DNA"/>
</dbReference>
<dbReference type="SUPFAM" id="SSF53335">
    <property type="entry name" value="S-adenosyl-L-methionine-dependent methyltransferases"/>
    <property type="match status" value="1"/>
</dbReference>
<dbReference type="Gene3D" id="3.40.50.150">
    <property type="entry name" value="Vaccinia Virus protein VP39"/>
    <property type="match status" value="1"/>
</dbReference>
<protein>
    <recommendedName>
        <fullName evidence="1">Methyltransferase domain-containing protein</fullName>
    </recommendedName>
</protein>